<organism evidence="2 3">
    <name type="scientific">Sulfurisphaera ohwakuensis</name>
    <dbReference type="NCBI Taxonomy" id="69656"/>
    <lineage>
        <taxon>Archaea</taxon>
        <taxon>Thermoproteota</taxon>
        <taxon>Thermoprotei</taxon>
        <taxon>Sulfolobales</taxon>
        <taxon>Sulfolobaceae</taxon>
        <taxon>Sulfurisphaera</taxon>
    </lineage>
</organism>
<dbReference type="NCBIfam" id="NF041073">
    <property type="entry name" value="S-lay_SlaA_Sulfolob"/>
    <property type="match status" value="1"/>
</dbReference>
<name>A0A650CJ55_SULOH</name>
<evidence type="ECO:0000313" key="4">
    <source>
        <dbReference type="Proteomes" id="UP000582213"/>
    </source>
</evidence>
<dbReference type="Proteomes" id="UP000427373">
    <property type="component" value="Chromosome"/>
</dbReference>
<dbReference type="Proteomes" id="UP000582213">
    <property type="component" value="Unassembled WGS sequence"/>
</dbReference>
<evidence type="ECO:0000313" key="1">
    <source>
        <dbReference type="EMBL" id="MBB5254950.1"/>
    </source>
</evidence>
<evidence type="ECO:0000313" key="2">
    <source>
        <dbReference type="EMBL" id="QGR17826.1"/>
    </source>
</evidence>
<evidence type="ECO:0000313" key="3">
    <source>
        <dbReference type="Proteomes" id="UP000427373"/>
    </source>
</evidence>
<protein>
    <submittedName>
        <fullName evidence="2">Uncharacterized protein</fullName>
    </submittedName>
</protein>
<dbReference type="EMBL" id="CP045484">
    <property type="protein sequence ID" value="QGR17826.1"/>
    <property type="molecule type" value="Genomic_DNA"/>
</dbReference>
<proteinExistence type="predicted"/>
<keyword evidence="3" id="KW-1185">Reference proteome</keyword>
<sequence>MNKTLGLILSILFIFEIFLFGIPLTTQAALPSIPEGHGIAIYLPQYDGVAYIFNVSNINVSANSNLQNLITYFGTYFSPVIVFKNSTVTQTIQFTIPSTYFTDIYYAEGAKVLIFLVGVVGSYMNQEPQVPITYLEQFTGNLGVVVNEYGTAQTTLTQVGLYNSLYVYGTTSTLKQEYPVIANDLLTPSTTSPNFFYEYVYGQVTQSFTVATLTIPAQTTNQLLVFAPFSFVPPNFIPTPEATGFFNPLQINGNLGPGLQSLASTKAYIWGRALINTSIVDPFISASPGYDNLTFQLNYSTPGPLQINLAQLAQIAALPDFPSKFTYLSYQFASGYWSFLGFISDDNLSITINGVAVKAPVSGTFTIPDPEQYNATLLAILPLSTATSMGLTNGSKLEYFSNLTIYYLYNNQIHHTMLVNPNAPPTSYTLPVYVYSAPAGSTISITGYFNGTKYTVNIVVGSSPTLIPYVATTSLVATAYEGIKATVSGFYTTSPIMSTPPTQIAISGQTQFQAQAQFTSSQATATVTLLTNATLQFNNVKLPGFSFNGIVVTPEYPIINGTIAMQYMSTAQYFMSNGEYELAILGSELPMAISQFMGLQNFVISEPQYLSKPFSLTLTVPTVPATETGTGPLFVAFSTIPQYTYITLVDFGLWSNETSVVVTAYSTTGGVTTANHGYFYATVIPPQIMTTPITPQSFECYNAPDVMLYDPDAILVPGNPSGSFTYAIASLNYSATTVPNSAIIFYGSTVYNISGTFGKYPYNKLTVISSNVFTYTEETIVSSLTAYQLTLNGNTISVIGPNGETSAIQLAYYADNNPTVNMYFEQSLFVNNNMDIELAYIAGLNVSYGNVLLSPQNQVGYEEITPTGANYVITNYITFKILASNAPNLYPVNSNTFLTVAPNASFVGASDIYKYISTDYAVFHYFASSKQYKVETSVTVPNITATLYFSSPVTPLYSSIALLYLNESYYGANLPAYLAIGTGGWQQWNAPLYQLLGISATPLLLSKMMYVNVTLPSGVTYTIALTTKNLTTLFVSLNAQQLQYCNGTYEYQISIPGLESILHLTLQQLNNSILTVSMYDYVTHETLVATTKLVALKELQLVAAQPGQLFYFLTFKASGVSLTASTPWFIAQKMYIEPLLNFTDYQFAHTNPTSLLHLMVTNITVYHNGQVAMIYYNATSGRTIAKNVYGQVVLNASGNLIPQIAETAAGSGIFTGTLSFAVLPNNTLTTLTFNKISVFTNGTLAITLSNGTNVPLGPAGLFVLPFVTINGTTIGYDANVSVTVTDSVSTVTVSTYIMPANITPIRLAPVPTIPPISHAPLSTYYYTSPVVITPTSPVINIYATSVLPYPYEFFILAVVRQGVNASVTSPVVYYSYQAVVAKPALGTSAVPYILVAVQMQGILSLPPGSYTVTMYAVPFAVGPAISEYPVNLVFTNVTVEK</sequence>
<dbReference type="RefSeq" id="WP_156015297.1">
    <property type="nucleotide sequence ID" value="NZ_CP045484.1"/>
</dbReference>
<dbReference type="InterPro" id="IPR053694">
    <property type="entry name" value="S-layer_large"/>
</dbReference>
<dbReference type="GeneID" id="42801989"/>
<accession>A0A650CJ55</accession>
<dbReference type="OrthoDB" id="41909at2157"/>
<gene>
    <name evidence="2" type="ORF">D1869_12055</name>
    <name evidence="1" type="ORF">HNQ62_002724</name>
</gene>
<reference evidence="2 3" key="1">
    <citation type="submission" date="2019-10" db="EMBL/GenBank/DDBJ databases">
        <title>Genome Sequences from Six Type Strain Members of the Archaeal Family Sulfolobaceae: Acidianus ambivalens, Acidianus infernus, Metallosphaera prunae, Stygiolobus azoricus, Sulfolobus metallicus, and Sulfurisphaera ohwakuensis.</title>
        <authorList>
            <person name="Counts J.A."/>
            <person name="Kelly R.M."/>
        </authorList>
    </citation>
    <scope>NUCLEOTIDE SEQUENCE [LARGE SCALE GENOMIC DNA]</scope>
    <source>
        <strain evidence="2 3">TA-1</strain>
    </source>
</reference>
<dbReference type="EMBL" id="JACHFY010000032">
    <property type="protein sequence ID" value="MBB5254950.1"/>
    <property type="molecule type" value="Genomic_DNA"/>
</dbReference>
<reference evidence="1 4" key="2">
    <citation type="submission" date="2020-08" db="EMBL/GenBank/DDBJ databases">
        <title>Genomic Encyclopedia of Type Strains, Phase IV (KMG-IV): sequencing the most valuable type-strain genomes for metagenomic binning, comparative biology and taxonomic classification.</title>
        <authorList>
            <person name="Goeker M."/>
        </authorList>
    </citation>
    <scope>NUCLEOTIDE SEQUENCE [LARGE SCALE GENOMIC DNA]</scope>
    <source>
        <strain evidence="1 4">DSM 12421</strain>
    </source>
</reference>
<dbReference type="KEGG" id="soh:D1869_12055"/>